<organism evidence="9 10">
    <name type="scientific">Coprobacter tertius</name>
    <dbReference type="NCBI Taxonomy" id="2944915"/>
    <lineage>
        <taxon>Bacteria</taxon>
        <taxon>Pseudomonadati</taxon>
        <taxon>Bacteroidota</taxon>
        <taxon>Bacteroidia</taxon>
        <taxon>Bacteroidales</taxon>
        <taxon>Barnesiellaceae</taxon>
        <taxon>Coprobacter</taxon>
    </lineage>
</organism>
<comment type="caution">
    <text evidence="9">The sequence shown here is derived from an EMBL/GenBank/DDBJ whole genome shotgun (WGS) entry which is preliminary data.</text>
</comment>
<sequence>MTKTILTYVFSFVFLVVLQVVVLKDMALLGYATPFLYIWFILRLPSLMPTNTVMTISFIMGLMIDIFCNTPGMNALAATTLAFVRKPLINVILPHTDEAVSVIPSSRSFGFGYFISYVACSVSVFCFVLFTIEAFQFFNPLKLLIRMLSSAAFTFLLIWAIDSLNPKKK</sequence>
<dbReference type="RefSeq" id="WP_255025875.1">
    <property type="nucleotide sequence ID" value="NZ_JANDHW010000003.1"/>
</dbReference>
<gene>
    <name evidence="9" type="primary">mreD</name>
    <name evidence="9" type="ORF">NMU02_03610</name>
</gene>
<evidence type="ECO:0000256" key="1">
    <source>
        <dbReference type="ARBA" id="ARBA00004651"/>
    </source>
</evidence>
<feature type="transmembrane region" description="Helical" evidence="8">
    <location>
        <begin position="143"/>
        <end position="161"/>
    </location>
</feature>
<evidence type="ECO:0000256" key="2">
    <source>
        <dbReference type="ARBA" id="ARBA00007776"/>
    </source>
</evidence>
<evidence type="ECO:0000313" key="9">
    <source>
        <dbReference type="EMBL" id="MCP9611177.1"/>
    </source>
</evidence>
<feature type="transmembrane region" description="Helical" evidence="8">
    <location>
        <begin position="111"/>
        <end position="131"/>
    </location>
</feature>
<keyword evidence="4 8" id="KW-0812">Transmembrane</keyword>
<evidence type="ECO:0000256" key="5">
    <source>
        <dbReference type="ARBA" id="ARBA00022960"/>
    </source>
</evidence>
<evidence type="ECO:0000256" key="3">
    <source>
        <dbReference type="ARBA" id="ARBA00022475"/>
    </source>
</evidence>
<name>A0ABT1MEW8_9BACT</name>
<dbReference type="Proteomes" id="UP001205603">
    <property type="component" value="Unassembled WGS sequence"/>
</dbReference>
<keyword evidence="7 8" id="KW-0472">Membrane</keyword>
<evidence type="ECO:0000256" key="4">
    <source>
        <dbReference type="ARBA" id="ARBA00022692"/>
    </source>
</evidence>
<proteinExistence type="inferred from homology"/>
<keyword evidence="3" id="KW-1003">Cell membrane</keyword>
<evidence type="ECO:0000313" key="10">
    <source>
        <dbReference type="Proteomes" id="UP001205603"/>
    </source>
</evidence>
<evidence type="ECO:0000256" key="8">
    <source>
        <dbReference type="SAM" id="Phobius"/>
    </source>
</evidence>
<keyword evidence="5" id="KW-0133">Cell shape</keyword>
<feature type="transmembrane region" description="Helical" evidence="8">
    <location>
        <begin position="28"/>
        <end position="46"/>
    </location>
</feature>
<feature type="transmembrane region" description="Helical" evidence="8">
    <location>
        <begin position="5"/>
        <end position="22"/>
    </location>
</feature>
<dbReference type="EMBL" id="JANDHW010000003">
    <property type="protein sequence ID" value="MCP9611177.1"/>
    <property type="molecule type" value="Genomic_DNA"/>
</dbReference>
<keyword evidence="6 8" id="KW-1133">Transmembrane helix</keyword>
<evidence type="ECO:0000256" key="6">
    <source>
        <dbReference type="ARBA" id="ARBA00022989"/>
    </source>
</evidence>
<keyword evidence="10" id="KW-1185">Reference proteome</keyword>
<evidence type="ECO:0000256" key="7">
    <source>
        <dbReference type="ARBA" id="ARBA00023136"/>
    </source>
</evidence>
<dbReference type="InterPro" id="IPR007227">
    <property type="entry name" value="Cell_shape_determining_MreD"/>
</dbReference>
<feature type="transmembrane region" description="Helical" evidence="8">
    <location>
        <begin position="58"/>
        <end position="84"/>
    </location>
</feature>
<accession>A0ABT1MEW8</accession>
<reference evidence="9 10" key="1">
    <citation type="submission" date="2022-07" db="EMBL/GenBank/DDBJ databases">
        <title>Fecal culturing of patients with breast cancer.</title>
        <authorList>
            <person name="Teng N.M.Y."/>
            <person name="Kiu R."/>
            <person name="Evans R."/>
            <person name="Baker D.J."/>
            <person name="Zenner C."/>
            <person name="Robinson S.D."/>
            <person name="Hall L.J."/>
        </authorList>
    </citation>
    <scope>NUCLEOTIDE SEQUENCE [LARGE SCALE GENOMIC DNA]</scope>
    <source>
        <strain evidence="9 10">LH1063</strain>
    </source>
</reference>
<protein>
    <submittedName>
        <fullName evidence="9">Rod shape-determining protein MreD</fullName>
    </submittedName>
</protein>
<comment type="subcellular location">
    <subcellularLocation>
        <location evidence="1">Cell membrane</location>
        <topology evidence="1">Multi-pass membrane protein</topology>
    </subcellularLocation>
</comment>
<comment type="similarity">
    <text evidence="2">Belongs to the MreD family.</text>
</comment>
<dbReference type="NCBIfam" id="TIGR03426">
    <property type="entry name" value="shape_MreD"/>
    <property type="match status" value="1"/>
</dbReference>